<dbReference type="PANTHER" id="PTHR45798">
    <property type="entry name" value="RING-H2 FINGER PROTEIN ATL61-RELATED-RELATED"/>
    <property type="match status" value="1"/>
</dbReference>
<feature type="transmembrane region" description="Helical" evidence="5">
    <location>
        <begin position="67"/>
        <end position="87"/>
    </location>
</feature>
<dbReference type="EMBL" id="EF087643">
    <property type="protein sequence ID" value="ABK26878.1"/>
    <property type="molecule type" value="mRNA"/>
</dbReference>
<dbReference type="GO" id="GO:0008270">
    <property type="term" value="F:zinc ion binding"/>
    <property type="evidence" value="ECO:0007669"/>
    <property type="project" value="UniProtKB-KW"/>
</dbReference>
<proteinExistence type="evidence at transcript level"/>
<evidence type="ECO:0000313" key="7">
    <source>
        <dbReference type="EMBL" id="ABK26878.1"/>
    </source>
</evidence>
<dbReference type="CDD" id="cd16454">
    <property type="entry name" value="RING-H2_PA-TM-RING"/>
    <property type="match status" value="1"/>
</dbReference>
<name>A9P1W7_PICSI</name>
<evidence type="ECO:0000256" key="4">
    <source>
        <dbReference type="PROSITE-ProRule" id="PRU00175"/>
    </source>
</evidence>
<evidence type="ECO:0000256" key="3">
    <source>
        <dbReference type="ARBA" id="ARBA00022833"/>
    </source>
</evidence>
<dbReference type="AlphaFoldDB" id="A9P1W7"/>
<dbReference type="InterPro" id="IPR001841">
    <property type="entry name" value="Znf_RING"/>
</dbReference>
<feature type="domain" description="RING-type" evidence="6">
    <location>
        <begin position="140"/>
        <end position="186"/>
    </location>
</feature>
<dbReference type="Pfam" id="PF13639">
    <property type="entry name" value="zf-RING_2"/>
    <property type="match status" value="1"/>
</dbReference>
<dbReference type="GO" id="GO:0016567">
    <property type="term" value="P:protein ubiquitination"/>
    <property type="evidence" value="ECO:0007669"/>
    <property type="project" value="UniProtKB-UniPathway"/>
</dbReference>
<dbReference type="PROSITE" id="PS50089">
    <property type="entry name" value="ZF_RING_2"/>
    <property type="match status" value="1"/>
</dbReference>
<dbReference type="SUPFAM" id="SSF57850">
    <property type="entry name" value="RING/U-box"/>
    <property type="match status" value="1"/>
</dbReference>
<keyword evidence="3" id="KW-0862">Zinc</keyword>
<reference evidence="7" key="1">
    <citation type="journal article" date="2008" name="BMC Genomics">
        <title>A conifer genomics resource of 200,000 spruce (Picea spp.) ESTs and 6,464 high-quality, sequence-finished full-length cDNAs for Sitka spruce (Picea sitchensis).</title>
        <authorList>
            <person name="Ralph S.G."/>
            <person name="Chun H.J."/>
            <person name="Kolosova N."/>
            <person name="Cooper D."/>
            <person name="Oddy C."/>
            <person name="Ritland C.E."/>
            <person name="Kirkpatrick R."/>
            <person name="Moore R."/>
            <person name="Barber S."/>
            <person name="Holt R.A."/>
            <person name="Jones S.J."/>
            <person name="Marra M.A."/>
            <person name="Douglas C.J."/>
            <person name="Ritland K."/>
            <person name="Bohlmann J."/>
        </authorList>
    </citation>
    <scope>NUCLEOTIDE SEQUENCE</scope>
    <source>
        <tissue evidence="7">Green portion of the leader tissue</tissue>
    </source>
</reference>
<evidence type="ECO:0000259" key="6">
    <source>
        <dbReference type="PROSITE" id="PS50089"/>
    </source>
</evidence>
<sequence>MLNGVRAFSKLNPALALIAIYALCTGAGFILWIAMGFLDLAAGTRVLVAAIHVMEGLNEHVLPALQLLNGSLALLMGFFILLGRIHININVNSNRSRPNPNKMSTLSCRSKMIGALPKGKYGCLRRSDDANRNDSSSSSCAICLGGIGEEDGVRILPNCRHYFHISCIDRWLLPCTVNNSSCPLCRATVIGLHSSQAK</sequence>
<keyword evidence="2 4" id="KW-0863">Zinc-finger</keyword>
<keyword evidence="1" id="KW-0479">Metal-binding</keyword>
<evidence type="ECO:0000256" key="5">
    <source>
        <dbReference type="SAM" id="Phobius"/>
    </source>
</evidence>
<feature type="transmembrane region" description="Helical" evidence="5">
    <location>
        <begin position="12"/>
        <end position="35"/>
    </location>
</feature>
<dbReference type="UniPathway" id="UPA00143"/>
<accession>A9P1W7</accession>
<protein>
    <recommendedName>
        <fullName evidence="6">RING-type domain-containing protein</fullName>
    </recommendedName>
</protein>
<dbReference type="InterPro" id="IPR052788">
    <property type="entry name" value="RING-type_E3_ligase_ATL"/>
</dbReference>
<evidence type="ECO:0000256" key="2">
    <source>
        <dbReference type="ARBA" id="ARBA00022771"/>
    </source>
</evidence>
<keyword evidence="5" id="KW-0472">Membrane</keyword>
<keyword evidence="5" id="KW-1133">Transmembrane helix</keyword>
<dbReference type="Gene3D" id="3.30.40.10">
    <property type="entry name" value="Zinc/RING finger domain, C3HC4 (zinc finger)"/>
    <property type="match status" value="1"/>
</dbReference>
<organism evidence="7">
    <name type="scientific">Picea sitchensis</name>
    <name type="common">Sitka spruce</name>
    <name type="synonym">Pinus sitchensis</name>
    <dbReference type="NCBI Taxonomy" id="3332"/>
    <lineage>
        <taxon>Eukaryota</taxon>
        <taxon>Viridiplantae</taxon>
        <taxon>Streptophyta</taxon>
        <taxon>Embryophyta</taxon>
        <taxon>Tracheophyta</taxon>
        <taxon>Spermatophyta</taxon>
        <taxon>Pinopsida</taxon>
        <taxon>Pinidae</taxon>
        <taxon>Conifers I</taxon>
        <taxon>Pinales</taxon>
        <taxon>Pinaceae</taxon>
        <taxon>Picea</taxon>
    </lineage>
</organism>
<evidence type="ECO:0000256" key="1">
    <source>
        <dbReference type="ARBA" id="ARBA00022723"/>
    </source>
</evidence>
<dbReference type="PANTHER" id="PTHR45798:SF97">
    <property type="entry name" value="ALCOHOL-SENSITIVE RING FINGER PROTEIN 1"/>
    <property type="match status" value="1"/>
</dbReference>
<keyword evidence="5" id="KW-0812">Transmembrane</keyword>
<dbReference type="SMART" id="SM00184">
    <property type="entry name" value="RING"/>
    <property type="match status" value="1"/>
</dbReference>
<dbReference type="InterPro" id="IPR013083">
    <property type="entry name" value="Znf_RING/FYVE/PHD"/>
</dbReference>